<feature type="domain" description="Acyltransferase 3" evidence="1">
    <location>
        <begin position="316"/>
        <end position="488"/>
    </location>
</feature>
<evidence type="ECO:0000259" key="1">
    <source>
        <dbReference type="Pfam" id="PF01757"/>
    </source>
</evidence>
<organism evidence="2">
    <name type="scientific">Musca domestica</name>
    <name type="common">House fly</name>
    <dbReference type="NCBI Taxonomy" id="7370"/>
    <lineage>
        <taxon>Eukaryota</taxon>
        <taxon>Metazoa</taxon>
        <taxon>Ecdysozoa</taxon>
        <taxon>Arthropoda</taxon>
        <taxon>Hexapoda</taxon>
        <taxon>Insecta</taxon>
        <taxon>Pterygota</taxon>
        <taxon>Neoptera</taxon>
        <taxon>Endopterygota</taxon>
        <taxon>Diptera</taxon>
        <taxon>Brachycera</taxon>
        <taxon>Muscomorpha</taxon>
        <taxon>Muscoidea</taxon>
        <taxon>Muscidae</taxon>
        <taxon>Musca</taxon>
    </lineage>
</organism>
<dbReference type="AlphaFoldDB" id="A0A1I8NJC7"/>
<dbReference type="Pfam" id="PF01757">
    <property type="entry name" value="Acyl_transf_3"/>
    <property type="match status" value="1"/>
</dbReference>
<protein>
    <recommendedName>
        <fullName evidence="1">Acyltransferase 3 domain-containing protein</fullName>
    </recommendedName>
</protein>
<dbReference type="VEuPathDB" id="VectorBase:MDOMA2_020971"/>
<evidence type="ECO:0000313" key="2">
    <source>
        <dbReference type="EnsemblMetazoa" id="MDOA016078-PA"/>
    </source>
</evidence>
<dbReference type="InterPro" id="IPR052728">
    <property type="entry name" value="O2_lipid_transport_reg"/>
</dbReference>
<dbReference type="VEuPathDB" id="VectorBase:MDOA016078"/>
<dbReference type="EnsemblMetazoa" id="MDOA016078-RA">
    <property type="protein sequence ID" value="MDOA016078-PA"/>
    <property type="gene ID" value="MDOA016078"/>
</dbReference>
<dbReference type="GO" id="GO:0016747">
    <property type="term" value="F:acyltransferase activity, transferring groups other than amino-acyl groups"/>
    <property type="evidence" value="ECO:0007669"/>
    <property type="project" value="InterPro"/>
</dbReference>
<sequence length="490" mass="57658">MGFLAVAIPTAISYIFKLDSSFMAGPETYRHVFVKDYKLFHQTYTPFYTNLGGYLCGVLCGEIYQKYLCHEDRRQKLKQTIKYLWLVVPLAGWIIDYVGTIMIFHEPSLWTALYTGLNRNLWILLVCFIPVLILACDSEYSRSDLPPLYNFDDYDECFQNATPRKPATYCMIYAEIQITQFFERVHKYPLDLEIRSNYSHVIQQCLNTEFERKYNLNLRTFIEYCERRPEDKSHKENDLAERALYKSFKVILLLVALSTFFDYFLKMQQSVESQTNEFYQTNLEKPVWRLLTSFSLTRNYYRLIQPYRGEIGQQFAYLDGMRSACTLFVLRGHSIFLEFEHVQNPKYFEDFGKNTAGLMALNGPVVIEIFLVMSGLLLHLKFSQARFVTPHSSWKRCLSVYIFILISRYMRFLPTLIALIGINATIMTSFGDGPFWRHIIEPSRTFGRENWWKNLLLINNFSPPDTASPHTWYLAADFQLFSLYTLISTI</sequence>
<dbReference type="PANTHER" id="PTHR11161">
    <property type="entry name" value="O-ACYLTRANSFERASE"/>
    <property type="match status" value="1"/>
</dbReference>
<dbReference type="InterPro" id="IPR002656">
    <property type="entry name" value="Acyl_transf_3_dom"/>
</dbReference>
<dbReference type="PANTHER" id="PTHR11161:SF22">
    <property type="entry name" value="ACYLTRANSFERASE 3 DOMAIN-CONTAINING PROTEIN-RELATED"/>
    <property type="match status" value="1"/>
</dbReference>
<accession>A0A1I8NJC7</accession>
<name>A0A1I8NJC7_MUSDO</name>
<reference evidence="2" key="1">
    <citation type="submission" date="2020-05" db="UniProtKB">
        <authorList>
            <consortium name="EnsemblMetazoa"/>
        </authorList>
    </citation>
    <scope>IDENTIFICATION</scope>
    <source>
        <strain evidence="2">Aabys</strain>
    </source>
</reference>
<proteinExistence type="predicted"/>